<reference evidence="4" key="1">
    <citation type="submission" date="2016-06" db="EMBL/GenBank/DDBJ databases">
        <title>Four novel species of enterococci isolated from chicken manure.</title>
        <authorList>
            <person name="Van Tyne D."/>
        </authorList>
    </citation>
    <scope>NUCLEOTIDE SEQUENCE [LARGE SCALE GENOMIC DNA]</scope>
    <source>
        <strain evidence="4">JM9A</strain>
    </source>
</reference>
<name>A0ABV0F5A1_9ENTE</name>
<evidence type="ECO:0008006" key="5">
    <source>
        <dbReference type="Google" id="ProtNLM"/>
    </source>
</evidence>
<accession>A0ABV0F5A1</accession>
<keyword evidence="1" id="KW-1133">Transmembrane helix</keyword>
<evidence type="ECO:0000313" key="3">
    <source>
        <dbReference type="EMBL" id="MEO1783234.1"/>
    </source>
</evidence>
<proteinExistence type="predicted"/>
<evidence type="ECO:0000313" key="4">
    <source>
        <dbReference type="Proteomes" id="UP001429357"/>
    </source>
</evidence>
<comment type="caution">
    <text evidence="3">The sequence shown here is derived from an EMBL/GenBank/DDBJ whole genome shotgun (WGS) entry which is preliminary data.</text>
</comment>
<keyword evidence="4" id="KW-1185">Reference proteome</keyword>
<feature type="transmembrane region" description="Helical" evidence="1">
    <location>
        <begin position="12"/>
        <end position="33"/>
    </location>
</feature>
<keyword evidence="1" id="KW-0812">Transmembrane</keyword>
<reference evidence="3 4" key="3">
    <citation type="submission" date="2024-02" db="EMBL/GenBank/DDBJ databases">
        <title>The Genome Sequence of Enterococcus diestrammenae JM9A.</title>
        <authorList>
            <person name="Earl A."/>
            <person name="Manson A."/>
            <person name="Gilmore M."/>
            <person name="Sanders J."/>
            <person name="Shea T."/>
            <person name="Howe W."/>
            <person name="Livny J."/>
            <person name="Cuomo C."/>
            <person name="Neafsey D."/>
            <person name="Birren B."/>
        </authorList>
    </citation>
    <scope>NUCLEOTIDE SEQUENCE</scope>
    <source>
        <strain evidence="3 4">JM9A</strain>
    </source>
</reference>
<organism evidence="3 4">
    <name type="scientific">Enterococcus diestrammenae</name>
    <dbReference type="NCBI Taxonomy" id="1155073"/>
    <lineage>
        <taxon>Bacteria</taxon>
        <taxon>Bacillati</taxon>
        <taxon>Bacillota</taxon>
        <taxon>Bacilli</taxon>
        <taxon>Lactobacillales</taxon>
        <taxon>Enterococcaceae</taxon>
        <taxon>Enterococcus</taxon>
    </lineage>
</organism>
<evidence type="ECO:0000313" key="2">
    <source>
        <dbReference type="EMBL" id="MEO1782234.1"/>
    </source>
</evidence>
<protein>
    <recommendedName>
        <fullName evidence="5">Holin</fullName>
    </recommendedName>
</protein>
<keyword evidence="1" id="KW-0472">Membrane</keyword>
<evidence type="ECO:0000256" key="1">
    <source>
        <dbReference type="SAM" id="Phobius"/>
    </source>
</evidence>
<reference evidence="3" key="2">
    <citation type="submission" date="2016-06" db="EMBL/GenBank/DDBJ databases">
        <authorList>
            <person name="Van Tyne D."/>
        </authorList>
    </citation>
    <scope>NUCLEOTIDE SEQUENCE</scope>
    <source>
        <strain evidence="3">JM9A</strain>
    </source>
</reference>
<dbReference type="InterPro" id="IPR031612">
    <property type="entry name" value="Phage_holin_Dp1"/>
</dbReference>
<dbReference type="Proteomes" id="UP001429357">
    <property type="component" value="Unassembled WGS sequence"/>
</dbReference>
<sequence length="74" mass="8144">MPKFKLTDEQYAIIKWAVQIVMPALGVFVGVVGGVLEWSYTDSVLTIWTALTVLLGTCLGVSSYNYNKGDDIDE</sequence>
<dbReference type="Pfam" id="PF16938">
    <property type="entry name" value="Phage_holin_Dp1"/>
    <property type="match status" value="1"/>
</dbReference>
<dbReference type="EMBL" id="MAEI02000001">
    <property type="protein sequence ID" value="MEO1782234.1"/>
    <property type="molecule type" value="Genomic_DNA"/>
</dbReference>
<feature type="transmembrane region" description="Helical" evidence="1">
    <location>
        <begin position="45"/>
        <end position="66"/>
    </location>
</feature>
<gene>
    <name evidence="2" type="ORF">BAU18_001827</name>
    <name evidence="3" type="ORF">BAU18_002853</name>
</gene>
<dbReference type="EMBL" id="MAEI02000001">
    <property type="protein sequence ID" value="MEO1783234.1"/>
    <property type="molecule type" value="Genomic_DNA"/>
</dbReference>
<dbReference type="RefSeq" id="WP_161869657.1">
    <property type="nucleotide sequence ID" value="NZ_MAEI02000001.1"/>
</dbReference>